<dbReference type="GeneID" id="96668178"/>
<keyword evidence="1" id="KW-0812">Transmembrane</keyword>
<dbReference type="Proteomes" id="UP000051908">
    <property type="component" value="Unassembled WGS sequence"/>
</dbReference>
<proteinExistence type="predicted"/>
<dbReference type="EMBL" id="AZES01000082">
    <property type="protein sequence ID" value="KRL30691.1"/>
    <property type="molecule type" value="Genomic_DNA"/>
</dbReference>
<evidence type="ECO:0000313" key="2">
    <source>
        <dbReference type="EMBL" id="KRL30691.1"/>
    </source>
</evidence>
<keyword evidence="1" id="KW-1133">Transmembrane helix</keyword>
<keyword evidence="3" id="KW-1185">Reference proteome</keyword>
<organism evidence="2 3">
    <name type="scientific">Companilactobacillus paralimentarius DSM 13238 = JCM 10415</name>
    <dbReference type="NCBI Taxonomy" id="1122151"/>
    <lineage>
        <taxon>Bacteria</taxon>
        <taxon>Bacillati</taxon>
        <taxon>Bacillota</taxon>
        <taxon>Bacilli</taxon>
        <taxon>Lactobacillales</taxon>
        <taxon>Lactobacillaceae</taxon>
        <taxon>Companilactobacillus</taxon>
    </lineage>
</organism>
<reference evidence="2 3" key="1">
    <citation type="journal article" date="2015" name="Genome Announc.">
        <title>Expanding the biotechnology potential of lactobacilli through comparative genomics of 213 strains and associated genera.</title>
        <authorList>
            <person name="Sun Z."/>
            <person name="Harris H.M."/>
            <person name="McCann A."/>
            <person name="Guo C."/>
            <person name="Argimon S."/>
            <person name="Zhang W."/>
            <person name="Yang X."/>
            <person name="Jeffery I.B."/>
            <person name="Cooney J.C."/>
            <person name="Kagawa T.F."/>
            <person name="Liu W."/>
            <person name="Song Y."/>
            <person name="Salvetti E."/>
            <person name="Wrobel A."/>
            <person name="Rasinkangas P."/>
            <person name="Parkhill J."/>
            <person name="Rea M.C."/>
            <person name="O'Sullivan O."/>
            <person name="Ritari J."/>
            <person name="Douillard F.P."/>
            <person name="Paul Ross R."/>
            <person name="Yang R."/>
            <person name="Briner A.E."/>
            <person name="Felis G.E."/>
            <person name="de Vos W.M."/>
            <person name="Barrangou R."/>
            <person name="Klaenhammer T.R."/>
            <person name="Caufield P.W."/>
            <person name="Cui Y."/>
            <person name="Zhang H."/>
            <person name="O'Toole P.W."/>
        </authorList>
    </citation>
    <scope>NUCLEOTIDE SEQUENCE [LARGE SCALE GENOMIC DNA]</scope>
    <source>
        <strain evidence="2 3">DSM 13238</strain>
    </source>
</reference>
<protein>
    <submittedName>
        <fullName evidence="2">Uncharacterized protein</fullName>
    </submittedName>
</protein>
<dbReference type="OrthoDB" id="2319297at2"/>
<feature type="transmembrane region" description="Helical" evidence="1">
    <location>
        <begin position="6"/>
        <end position="32"/>
    </location>
</feature>
<name>A0A0R1PNN8_9LACO</name>
<sequence>MNSATQILLVIASFILALSVLVGLILISTSLFQIKGLMKTKNKLLLQKNRPYVICRRINKQTIEIRNVGNSPATIDEIQSDTVDFSYLNQRNIFSGQFFNYPIAENKDAHIFVKYHDQISHFGEKFTV</sequence>
<evidence type="ECO:0000256" key="1">
    <source>
        <dbReference type="SAM" id="Phobius"/>
    </source>
</evidence>
<keyword evidence="1" id="KW-0472">Membrane</keyword>
<gene>
    <name evidence="2" type="ORF">FD33_GL000101</name>
</gene>
<comment type="caution">
    <text evidence="2">The sequence shown here is derived from an EMBL/GenBank/DDBJ whole genome shotgun (WGS) entry which is preliminary data.</text>
</comment>
<dbReference type="AlphaFoldDB" id="A0A0R1PNN8"/>
<dbReference type="PATRIC" id="fig|1122151.5.peg.103"/>
<accession>A0A0R1PNN8</accession>
<dbReference type="RefSeq" id="WP_025085826.1">
    <property type="nucleotide sequence ID" value="NZ_AZES01000082.1"/>
</dbReference>
<evidence type="ECO:0000313" key="3">
    <source>
        <dbReference type="Proteomes" id="UP000051908"/>
    </source>
</evidence>